<name>A0A8X6FNA7_TRICU</name>
<organism evidence="3 4">
    <name type="scientific">Trichonephila clavata</name>
    <name type="common">Joro spider</name>
    <name type="synonym">Nephila clavata</name>
    <dbReference type="NCBI Taxonomy" id="2740835"/>
    <lineage>
        <taxon>Eukaryota</taxon>
        <taxon>Metazoa</taxon>
        <taxon>Ecdysozoa</taxon>
        <taxon>Arthropoda</taxon>
        <taxon>Chelicerata</taxon>
        <taxon>Arachnida</taxon>
        <taxon>Araneae</taxon>
        <taxon>Araneomorphae</taxon>
        <taxon>Entelegynae</taxon>
        <taxon>Araneoidea</taxon>
        <taxon>Nephilidae</taxon>
        <taxon>Trichonephila</taxon>
    </lineage>
</organism>
<evidence type="ECO:0000313" key="3">
    <source>
        <dbReference type="EMBL" id="GFQ84713.1"/>
    </source>
</evidence>
<protein>
    <recommendedName>
        <fullName evidence="2">ZP domain-containing protein</fullName>
    </recommendedName>
</protein>
<feature type="domain" description="ZP" evidence="2">
    <location>
        <begin position="1"/>
        <end position="187"/>
    </location>
</feature>
<evidence type="ECO:0000256" key="1">
    <source>
        <dbReference type="SAM" id="Phobius"/>
    </source>
</evidence>
<dbReference type="Proteomes" id="UP000887116">
    <property type="component" value="Unassembled WGS sequence"/>
</dbReference>
<comment type="caution">
    <text evidence="3">The sequence shown here is derived from an EMBL/GenBank/DDBJ whole genome shotgun (WGS) entry which is preliminary data.</text>
</comment>
<dbReference type="PROSITE" id="PS51034">
    <property type="entry name" value="ZP_2"/>
    <property type="match status" value="1"/>
</dbReference>
<dbReference type="GO" id="GO:0009653">
    <property type="term" value="P:anatomical structure morphogenesis"/>
    <property type="evidence" value="ECO:0007669"/>
    <property type="project" value="TreeGrafter"/>
</dbReference>
<dbReference type="OrthoDB" id="6501821at2759"/>
<keyword evidence="4" id="KW-1185">Reference proteome</keyword>
<keyword evidence="1" id="KW-0472">Membrane</keyword>
<dbReference type="PANTHER" id="PTHR47327:SF2">
    <property type="entry name" value="FI18240P1-RELATED"/>
    <property type="match status" value="1"/>
</dbReference>
<dbReference type="InterPro" id="IPR001507">
    <property type="entry name" value="ZP_dom"/>
</dbReference>
<reference evidence="3" key="1">
    <citation type="submission" date="2020-07" db="EMBL/GenBank/DDBJ databases">
        <title>Multicomponent nature underlies the extraordinary mechanical properties of spider dragline silk.</title>
        <authorList>
            <person name="Kono N."/>
            <person name="Nakamura H."/>
            <person name="Mori M."/>
            <person name="Yoshida Y."/>
            <person name="Ohtoshi R."/>
            <person name="Malay A.D."/>
            <person name="Moran D.A.P."/>
            <person name="Tomita M."/>
            <person name="Numata K."/>
            <person name="Arakawa K."/>
        </authorList>
    </citation>
    <scope>NUCLEOTIDE SEQUENCE</scope>
</reference>
<evidence type="ECO:0000259" key="2">
    <source>
        <dbReference type="PROSITE" id="PS51034"/>
    </source>
</evidence>
<keyword evidence="1" id="KW-0812">Transmembrane</keyword>
<dbReference type="AlphaFoldDB" id="A0A8X6FNA7"/>
<keyword evidence="1" id="KW-1133">Transmembrane helix</keyword>
<feature type="transmembrane region" description="Helical" evidence="1">
    <location>
        <begin position="257"/>
        <end position="281"/>
    </location>
</feature>
<sequence length="394" mass="44281">MNGTMRLKFGVIFDGCSHFENLQSKDTRTAQQQNLTYAEVRRANWHACVCGGGTYGSHSVNVGAPNVTMKVTDRQGRDLVTAQVGDPLLLKFEITDVNSPYDIFVRELVAMDGIDNSEILLIDALGCPTDTLIMGSLSKARTEAKILQATFDAFKFPTSEIVQFKALVTPCLPACEPADCSVRSFDGVSQRITSFGRKRRKRSSVEEDELVVVQTIHITDKFGFDRESRKMDNSLEEQDPFANRGDEIVSNSTCLNMAGLVISCSLFLVAQLVVLLGWAFFWHRRTKTKPTIRKETSRSIDMIYNSRRDSAHHRLRVYKGDIESHLYSSLPQRRINPCKTLKKKKNSDSSVNCVYKELITNWYFGIRSGCTTTKADVGHFHAKASYLFELGSLD</sequence>
<accession>A0A8X6FNA7</accession>
<dbReference type="EMBL" id="BMAO01022828">
    <property type="protein sequence ID" value="GFQ84713.1"/>
    <property type="molecule type" value="Genomic_DNA"/>
</dbReference>
<dbReference type="PANTHER" id="PTHR47327">
    <property type="entry name" value="FI18240P1-RELATED"/>
    <property type="match status" value="1"/>
</dbReference>
<proteinExistence type="predicted"/>
<evidence type="ECO:0000313" key="4">
    <source>
        <dbReference type="Proteomes" id="UP000887116"/>
    </source>
</evidence>
<dbReference type="InterPro" id="IPR052774">
    <property type="entry name" value="Celegans_DevNeuronal_Protein"/>
</dbReference>
<gene>
    <name evidence="3" type="primary">AVEN_238679_1</name>
    <name evidence="3" type="ORF">TNCT_614051</name>
</gene>